<evidence type="ECO:0000256" key="1">
    <source>
        <dbReference type="ARBA" id="ARBA00005234"/>
    </source>
</evidence>
<evidence type="ECO:0000256" key="5">
    <source>
        <dbReference type="ARBA" id="ARBA00022801"/>
    </source>
</evidence>
<evidence type="ECO:0000259" key="7">
    <source>
        <dbReference type="PROSITE" id="PS50600"/>
    </source>
</evidence>
<feature type="region of interest" description="Disordered" evidence="6">
    <location>
        <begin position="14"/>
        <end position="343"/>
    </location>
</feature>
<dbReference type="PANTHER" id="PTHR46896">
    <property type="entry name" value="SENTRIN-SPECIFIC PROTEASE"/>
    <property type="match status" value="1"/>
</dbReference>
<dbReference type="PANTHER" id="PTHR46896:SF3">
    <property type="entry name" value="FI06413P-RELATED"/>
    <property type="match status" value="1"/>
</dbReference>
<feature type="region of interest" description="Disordered" evidence="6">
    <location>
        <begin position="756"/>
        <end position="805"/>
    </location>
</feature>
<feature type="compositionally biased region" description="Polar residues" evidence="6">
    <location>
        <begin position="28"/>
        <end position="37"/>
    </location>
</feature>
<dbReference type="Pfam" id="PF02902">
    <property type="entry name" value="Peptidase_C48"/>
    <property type="match status" value="1"/>
</dbReference>
<feature type="region of interest" description="Disordered" evidence="6">
    <location>
        <begin position="505"/>
        <end position="583"/>
    </location>
</feature>
<evidence type="ECO:0000313" key="8">
    <source>
        <dbReference type="EMBL" id="KAK8229280.1"/>
    </source>
</evidence>
<feature type="domain" description="Ubiquitin-like protease family profile" evidence="7">
    <location>
        <begin position="637"/>
        <end position="876"/>
    </location>
</feature>
<evidence type="ECO:0000256" key="4">
    <source>
        <dbReference type="ARBA" id="ARBA00022786"/>
    </source>
</evidence>
<feature type="compositionally biased region" description="Acidic residues" evidence="6">
    <location>
        <begin position="1040"/>
        <end position="1050"/>
    </location>
</feature>
<feature type="compositionally biased region" description="Basic and acidic residues" evidence="6">
    <location>
        <begin position="60"/>
        <end position="83"/>
    </location>
</feature>
<dbReference type="SUPFAM" id="SSF54001">
    <property type="entry name" value="Cysteine proteinases"/>
    <property type="match status" value="1"/>
</dbReference>
<dbReference type="Proteomes" id="UP001492380">
    <property type="component" value="Unassembled WGS sequence"/>
</dbReference>
<dbReference type="InterPro" id="IPR038765">
    <property type="entry name" value="Papain-like_cys_pep_sf"/>
</dbReference>
<evidence type="ECO:0000256" key="3">
    <source>
        <dbReference type="ARBA" id="ARBA00022670"/>
    </source>
</evidence>
<reference evidence="8 9" key="1">
    <citation type="submission" date="2024-04" db="EMBL/GenBank/DDBJ databases">
        <title>Phyllosticta paracitricarpa is synonymous to the EU quarantine fungus P. citricarpa based on phylogenomic analyses.</title>
        <authorList>
            <consortium name="Lawrence Berkeley National Laboratory"/>
            <person name="Van Ingen-Buijs V.A."/>
            <person name="Van Westerhoven A.C."/>
            <person name="Haridas S."/>
            <person name="Skiadas P."/>
            <person name="Martin F."/>
            <person name="Groenewald J.Z."/>
            <person name="Crous P.W."/>
            <person name="Seidl M.F."/>
        </authorList>
    </citation>
    <scope>NUCLEOTIDE SEQUENCE [LARGE SCALE GENOMIC DNA]</scope>
    <source>
        <strain evidence="8 9">CBS 123374</strain>
    </source>
</reference>
<dbReference type="Gene3D" id="3.40.395.10">
    <property type="entry name" value="Adenoviral Proteinase, Chain A"/>
    <property type="match status" value="1"/>
</dbReference>
<sequence length="1234" mass="138431">MSLAHKLMNYFFPSNEAPTARPELNGLGNDTSQSRPLPTQRENHVGKRVDRYAGPPPPPNDDRMPRGYDTDRGHFVQDYRKPADAVPIPVPGMETGVGRSRSKPGASNAPKPSNTLHHNQTFSPFSANVSSPHYSNSAKRRPYEQPHAAHGRRSSDHDVLSDFQDGMSMRPSKRQRTEMLHGRSQSSPVGPTVDLTRDSPSSPLGQNRASMTSHHGQSSNAHSTASGQSIYARNFANEPYDSVHDKLTSFKKPREERQEHNDARPQPAMVHDRKTQTPSLNRLSKFLDSESSPSPKRRQLDIGHFNPKGRQSPANGQPGAEPGAHQKAKAGSQGAVGKSSPFFDNAAERPLQASSGSLKRPAPFEQGELEVFSVPSTQIFDDNQGLLLKAQPSHDEYVVLKKGSRIPIGRGYLSVKVAGIKRLEFSSGLPWRVQVVGPGGLNDWQRFEFLKQEEFHSFIDTIGKNVSRMVRRLPEEMATIFRQENGESQGFTAFDLLSPEDRHGLDRFLHDDGERSSHDSRGSRTNGRPRSSRPDHGADNRRQPHRKLVSQMRPESEQTPAEHGSSGILHPEQTSRRLTRSTNNVAMTDVFSGSLYFSKKQQEPQVCQTKYSQNPGFGKEWAHSVVFPTAPKARYRGVVCHSDLQRLDDGEFLNDSIISFCIAWSLNEAKEKYALNEDRIHIFSSFFCTKLWEPPTINGINYEAVQRWTTKIDLFSRDFIIVPVNDAQHWHLAIIINMKNAGVSLDEEAADIMAEEDTRQPQSELKSGVFKVLGPGKSESFGAPKRESQRNSPARGATKTKMPDPRRTTIIMLDSLGTTHPKTVKTLKQYIIAETKDKKNRELTPQDIQSVNVKDIPLQPNGYDCGVFVCGYFDKFIRDPDGFVVKIMNKQMNRVADWPDLDPVKMRRDTIERLLALYPQQHEERRQVKKKKREQIENGKSSTPKESSPEKPSTESSKQQSPAAANTTDPSPEPPRPMPEQQSDPAPRPARRRSPQVVVPTRAARLPEGSHTLKNANMENSFQASEDGFEQSLSKKPQSDDDDLLLIEEIPESKKHNGIPKSPAKKSKPLSLSHEGQKESSPSTAKMGTKTDLIRPGLYSDTRESSHAETHKPRKKPFLAQESDSVAQQRSHSPGHYRNLYSSNPKPMPVIPRTREDVEVDDSDDDIIYQEDHSEVDLVSTTHEPENDSAQSHQKAMVDAANDVFTRDDAWRMQLNKASQEEEEVKVLERIDID</sequence>
<feature type="compositionally biased region" description="Polar residues" evidence="6">
    <location>
        <begin position="110"/>
        <end position="137"/>
    </location>
</feature>
<protein>
    <recommendedName>
        <fullName evidence="7">Ubiquitin-like protease family profile domain-containing protein</fullName>
    </recommendedName>
</protein>
<feature type="compositionally biased region" description="Polar residues" evidence="6">
    <location>
        <begin position="1122"/>
        <end position="1132"/>
    </location>
</feature>
<gene>
    <name evidence="8" type="ORF">HDK90DRAFT_351985</name>
</gene>
<feature type="compositionally biased region" description="Polar residues" evidence="6">
    <location>
        <begin position="198"/>
        <end position="231"/>
    </location>
</feature>
<dbReference type="InterPro" id="IPR051947">
    <property type="entry name" value="Sentrin-specific_protease"/>
</dbReference>
<evidence type="ECO:0000313" key="9">
    <source>
        <dbReference type="Proteomes" id="UP001492380"/>
    </source>
</evidence>
<keyword evidence="2" id="KW-0597">Phosphoprotein</keyword>
<feature type="compositionally biased region" description="Basic and acidic residues" evidence="6">
    <location>
        <begin position="41"/>
        <end position="51"/>
    </location>
</feature>
<feature type="compositionally biased region" description="Polar residues" evidence="6">
    <location>
        <begin position="959"/>
        <end position="969"/>
    </location>
</feature>
<feature type="compositionally biased region" description="Basic and acidic residues" evidence="6">
    <location>
        <begin position="241"/>
        <end position="263"/>
    </location>
</feature>
<feature type="compositionally biased region" description="Polar residues" evidence="6">
    <location>
        <begin position="1012"/>
        <end position="1024"/>
    </location>
</feature>
<keyword evidence="5" id="KW-0378">Hydrolase</keyword>
<feature type="compositionally biased region" description="Basic and acidic residues" evidence="6">
    <location>
        <begin position="532"/>
        <end position="542"/>
    </location>
</feature>
<comment type="similarity">
    <text evidence="1">Belongs to the peptidase C48 family.</text>
</comment>
<name>A0ABR1YGX6_9PEZI</name>
<keyword evidence="3" id="KW-0645">Protease</keyword>
<keyword evidence="9" id="KW-1185">Reference proteome</keyword>
<evidence type="ECO:0000256" key="6">
    <source>
        <dbReference type="SAM" id="MobiDB-lite"/>
    </source>
</evidence>
<accession>A0ABR1YGX6</accession>
<feature type="compositionally biased region" description="Basic and acidic residues" evidence="6">
    <location>
        <begin position="505"/>
        <end position="522"/>
    </location>
</feature>
<organism evidence="8 9">
    <name type="scientific">Phyllosticta capitalensis</name>
    <dbReference type="NCBI Taxonomy" id="121624"/>
    <lineage>
        <taxon>Eukaryota</taxon>
        <taxon>Fungi</taxon>
        <taxon>Dikarya</taxon>
        <taxon>Ascomycota</taxon>
        <taxon>Pezizomycotina</taxon>
        <taxon>Dothideomycetes</taxon>
        <taxon>Dothideomycetes incertae sedis</taxon>
        <taxon>Botryosphaeriales</taxon>
        <taxon>Phyllostictaceae</taxon>
        <taxon>Phyllosticta</taxon>
    </lineage>
</organism>
<evidence type="ECO:0000256" key="2">
    <source>
        <dbReference type="ARBA" id="ARBA00022553"/>
    </source>
</evidence>
<proteinExistence type="inferred from homology"/>
<comment type="caution">
    <text evidence="8">The sequence shown here is derived from an EMBL/GenBank/DDBJ whole genome shotgun (WGS) entry which is preliminary data.</text>
</comment>
<dbReference type="PROSITE" id="PS50600">
    <property type="entry name" value="ULP_PROTEASE"/>
    <property type="match status" value="1"/>
</dbReference>
<dbReference type="EMBL" id="JBBWRZ010000009">
    <property type="protein sequence ID" value="KAK8229280.1"/>
    <property type="molecule type" value="Genomic_DNA"/>
</dbReference>
<feature type="region of interest" description="Disordered" evidence="6">
    <location>
        <begin position="922"/>
        <end position="1155"/>
    </location>
</feature>
<keyword evidence="4" id="KW-0833">Ubl conjugation pathway</keyword>
<dbReference type="InterPro" id="IPR003653">
    <property type="entry name" value="Peptidase_C48_C"/>
</dbReference>
<feature type="compositionally biased region" description="Basic and acidic residues" evidence="6">
    <location>
        <begin position="1101"/>
        <end position="1111"/>
    </location>
</feature>